<feature type="region of interest" description="Disordered" evidence="1">
    <location>
        <begin position="97"/>
        <end position="127"/>
    </location>
</feature>
<sequence>MSGPFPRAPLSHPLDRRWLHYAFLSRQGGQAIIANLSVLGASTGVVSGEPGAVGCEGEATGGTGPEPQRMAILLVHQEGRGWSSSQFNAEQPSVPWSAFRLPRPRPHGSRGPEDGFRVAGRGGGPEVDLRLRRTSRSCTSQCAPFGDGEHLRWQSEPGILATGTLRWSRAEAGGDDAARHTDLIGYHERVRGRWSWPALGGWVFGFVNDPGGDPTGPPPSAVVFTLIQPTRPSRPVDAANGSVMLWRDGRLVRHFPRRSLRITVQDTLARDQVVLVPPLAQMLGTAPAAAVPRRLLITARMGEDRLVMDFRARTAGRIANPSETSLNPFSVHETLGECEVDARVSGRRTSFSAIGIVEYAGGASGE</sequence>
<dbReference type="EMBL" id="LMWY01000029">
    <property type="protein sequence ID" value="KUO00122.1"/>
    <property type="molecule type" value="Genomic_DNA"/>
</dbReference>
<name>A0A117RN77_9ACTN</name>
<keyword evidence="3" id="KW-1185">Reference proteome</keyword>
<dbReference type="OrthoDB" id="3661487at2"/>
<dbReference type="STRING" id="661399.AQJ67_24470"/>
<protein>
    <submittedName>
        <fullName evidence="2">Uncharacterized protein</fullName>
    </submittedName>
</protein>
<comment type="caution">
    <text evidence="2">The sequence shown here is derived from an EMBL/GenBank/DDBJ whole genome shotgun (WGS) entry which is preliminary data.</text>
</comment>
<evidence type="ECO:0000256" key="1">
    <source>
        <dbReference type="SAM" id="MobiDB-lite"/>
    </source>
</evidence>
<organism evidence="2 3">
    <name type="scientific">Streptomyces caeruleatus</name>
    <dbReference type="NCBI Taxonomy" id="661399"/>
    <lineage>
        <taxon>Bacteria</taxon>
        <taxon>Bacillati</taxon>
        <taxon>Actinomycetota</taxon>
        <taxon>Actinomycetes</taxon>
        <taxon>Kitasatosporales</taxon>
        <taxon>Streptomycetaceae</taxon>
        <taxon>Streptomyces</taxon>
    </lineage>
</organism>
<evidence type="ECO:0000313" key="3">
    <source>
        <dbReference type="Proteomes" id="UP000053429"/>
    </source>
</evidence>
<reference evidence="2 3" key="1">
    <citation type="submission" date="2015-10" db="EMBL/GenBank/DDBJ databases">
        <title>Draft genome sequence of Streptomyces caeruleatus NRRL B-24802, type strain for the species Streptomyces caeruleatus.</title>
        <authorList>
            <person name="Ruckert C."/>
            <person name="Winkler A."/>
            <person name="Kalinowski J."/>
            <person name="Kampfer P."/>
            <person name="Glaeser S."/>
        </authorList>
    </citation>
    <scope>NUCLEOTIDE SEQUENCE [LARGE SCALE GENOMIC DNA]</scope>
    <source>
        <strain evidence="2 3">NRRL B-24802</strain>
    </source>
</reference>
<proteinExistence type="predicted"/>
<gene>
    <name evidence="2" type="ORF">AQJ67_24470</name>
</gene>
<evidence type="ECO:0000313" key="2">
    <source>
        <dbReference type="EMBL" id="KUO00122.1"/>
    </source>
</evidence>
<dbReference type="AlphaFoldDB" id="A0A117RN77"/>
<dbReference type="Proteomes" id="UP000053429">
    <property type="component" value="Unassembled WGS sequence"/>
</dbReference>
<accession>A0A117RN77</accession>